<proteinExistence type="inferred from homology"/>
<dbReference type="Proteomes" id="UP000295506">
    <property type="component" value="Unassembled WGS sequence"/>
</dbReference>
<evidence type="ECO:0000313" key="6">
    <source>
        <dbReference type="Proteomes" id="UP000055611"/>
    </source>
</evidence>
<dbReference type="PANTHER" id="PTHR43353:SF5">
    <property type="entry name" value="SUCCINATE-SEMIALDEHYDE DEHYDROGENASE, MITOCHONDRIAL"/>
    <property type="match status" value="1"/>
</dbReference>
<reference evidence="5 7" key="2">
    <citation type="submission" date="2019-03" db="EMBL/GenBank/DDBJ databases">
        <title>Genomic Encyclopedia of Type Strains, Phase IV (KMG-IV): sequencing the most valuable type-strain genomes for metagenomic binning, comparative biology and taxonomic classification.</title>
        <authorList>
            <person name="Goeker M."/>
        </authorList>
    </citation>
    <scope>NUCLEOTIDE SEQUENCE [LARGE SCALE GENOMIC DNA]</scope>
    <source>
        <strain evidence="5 7">DSM 101483</strain>
    </source>
</reference>
<evidence type="ECO:0000256" key="1">
    <source>
        <dbReference type="ARBA" id="ARBA00009986"/>
    </source>
</evidence>
<name>A0A126QLY7_9BACT</name>
<evidence type="ECO:0000313" key="5">
    <source>
        <dbReference type="EMBL" id="TDT92083.1"/>
    </source>
</evidence>
<dbReference type="GO" id="GO:0016620">
    <property type="term" value="F:oxidoreductase activity, acting on the aldehyde or oxo group of donors, NAD or NADP as acceptor"/>
    <property type="evidence" value="ECO:0007669"/>
    <property type="project" value="InterPro"/>
</dbReference>
<dbReference type="EMBL" id="CP014206">
    <property type="protein sequence ID" value="AMK11070.1"/>
    <property type="molecule type" value="Genomic_DNA"/>
</dbReference>
<dbReference type="InterPro" id="IPR015590">
    <property type="entry name" value="Aldehyde_DH_dom"/>
</dbReference>
<dbReference type="OrthoDB" id="9762436at2"/>
<keyword evidence="2" id="KW-0560">Oxidoreductase</keyword>
<evidence type="ECO:0000259" key="3">
    <source>
        <dbReference type="Pfam" id="PF00171"/>
    </source>
</evidence>
<dbReference type="InterPro" id="IPR016160">
    <property type="entry name" value="Ald_DH_CS_CYS"/>
</dbReference>
<dbReference type="SUPFAM" id="SSF53720">
    <property type="entry name" value="ALDH-like"/>
    <property type="match status" value="1"/>
</dbReference>
<dbReference type="InterPro" id="IPR016163">
    <property type="entry name" value="Ald_DH_C"/>
</dbReference>
<evidence type="ECO:0000256" key="2">
    <source>
        <dbReference type="ARBA" id="ARBA00023002"/>
    </source>
</evidence>
<evidence type="ECO:0000313" key="4">
    <source>
        <dbReference type="EMBL" id="AMK11070.1"/>
    </source>
</evidence>
<protein>
    <submittedName>
        <fullName evidence="4">Aldehyde dehydrogenase</fullName>
    </submittedName>
    <submittedName>
        <fullName evidence="5">Glyceraldehyde-3-phosphate dehydrogenase (NADP+)</fullName>
    </submittedName>
</protein>
<dbReference type="Pfam" id="PF00171">
    <property type="entry name" value="Aldedh"/>
    <property type="match status" value="1"/>
</dbReference>
<dbReference type="InterPro" id="IPR050740">
    <property type="entry name" value="Aldehyde_DH_Superfamily"/>
</dbReference>
<feature type="domain" description="Aldehyde dehydrogenase" evidence="3">
    <location>
        <begin position="62"/>
        <end position="502"/>
    </location>
</feature>
<dbReference type="InterPro" id="IPR016162">
    <property type="entry name" value="Ald_DH_N"/>
</dbReference>
<dbReference type="Proteomes" id="UP000055611">
    <property type="component" value="Chromosome"/>
</dbReference>
<accession>A0A126QLY7</accession>
<dbReference type="AlphaFoldDB" id="A0A126QLY7"/>
<gene>
    <name evidence="4" type="ORF">AWY79_08070</name>
    <name evidence="5" type="ORF">EDC59_101487</name>
</gene>
<dbReference type="Gene3D" id="3.40.309.10">
    <property type="entry name" value="Aldehyde Dehydrogenase, Chain A, domain 2"/>
    <property type="match status" value="1"/>
</dbReference>
<reference evidence="4 6" key="1">
    <citation type="journal article" date="2016" name="Front. Microbiol.">
        <title>Genome Sequence of the Piezophilic, Mesophilic Sulfate-Reducing Bacterium Desulfovibrio indicus J2T.</title>
        <authorList>
            <person name="Cao J."/>
            <person name="Maignien L."/>
            <person name="Shao Z."/>
            <person name="Alain K."/>
            <person name="Jebbar M."/>
        </authorList>
    </citation>
    <scope>NUCLEOTIDE SEQUENCE [LARGE SCALE GENOMIC DNA]</scope>
    <source>
        <strain evidence="4 6">J2</strain>
    </source>
</reference>
<evidence type="ECO:0000313" key="7">
    <source>
        <dbReference type="Proteomes" id="UP000295506"/>
    </source>
</evidence>
<dbReference type="InterPro" id="IPR016161">
    <property type="entry name" value="Ald_DH/histidinol_DH"/>
</dbReference>
<sequence>MKALGTLFPEDSSIPEQFRLDAPLDETRYLVDGRLLDWKGEMQIVDSAIETGVDGVYAPKRIGSCPLMDGAAGAEAVASVQKAWDHGMGVWPTMSVADRIAHVEEFTHRMIERREEIVRLMLWEIGKPYKESCVEFDRTVEYIRDTIDALKGLDRASSRFVIQSGIYAQIRRAPLGPTLCMGPYNYPLNETFATLIPALLMGNPVIIKPPRHGKLLFVPLMEPFRDCFPEGVVNLVFGNRQLIKPILESGAISVLAFIGSSEAANAMRLSHPSPNRLRCILGLGAKNAAVIMESADLDLAASEAVSGSLSFSGQRCTALKILFVHESLAEEFIRRFNEGIKSMPIGMPWDEGVRITPMPEPGKIRYLTELLEDAEAHGAKVVNPGGGAVDRSLFHPAVLYPVNGAMRVYHEEQFGPVVPIVPFRDIETPIRYLIESRYGQQMSIFSDDAGEVASLIDPMVNQVCRVNVNCLCQRGPDSFPFTGRKDSAEGTLSVDDALRCFSIRTLVAAKGTPRNKTLLAEITRDHASNFLSTDFIM</sequence>
<dbReference type="KEGG" id="dej:AWY79_08070"/>
<organism evidence="5 7">
    <name type="scientific">Pseudodesulfovibrio indicus</name>
    <dbReference type="NCBI Taxonomy" id="1716143"/>
    <lineage>
        <taxon>Bacteria</taxon>
        <taxon>Pseudomonadati</taxon>
        <taxon>Thermodesulfobacteriota</taxon>
        <taxon>Desulfovibrionia</taxon>
        <taxon>Desulfovibrionales</taxon>
        <taxon>Desulfovibrionaceae</taxon>
    </lineage>
</organism>
<dbReference type="PROSITE" id="PS00070">
    <property type="entry name" value="ALDEHYDE_DEHYDR_CYS"/>
    <property type="match status" value="1"/>
</dbReference>
<dbReference type="PANTHER" id="PTHR43353">
    <property type="entry name" value="SUCCINATE-SEMIALDEHYDE DEHYDROGENASE, MITOCHONDRIAL"/>
    <property type="match status" value="1"/>
</dbReference>
<dbReference type="EMBL" id="SOBK01000001">
    <property type="protein sequence ID" value="TDT92083.1"/>
    <property type="molecule type" value="Genomic_DNA"/>
</dbReference>
<dbReference type="RefSeq" id="WP_066802316.1">
    <property type="nucleotide sequence ID" value="NZ_CP014206.1"/>
</dbReference>
<dbReference type="CDD" id="cd07082">
    <property type="entry name" value="ALDH_F11_NP-GAPDH"/>
    <property type="match status" value="1"/>
</dbReference>
<keyword evidence="6" id="KW-1185">Reference proteome</keyword>
<comment type="similarity">
    <text evidence="1">Belongs to the aldehyde dehydrogenase family.</text>
</comment>
<dbReference type="Gene3D" id="3.40.605.10">
    <property type="entry name" value="Aldehyde Dehydrogenase, Chain A, domain 1"/>
    <property type="match status" value="1"/>
</dbReference>